<reference evidence="2" key="1">
    <citation type="journal article" date="2003" name="Genome Biol.">
        <title>An integrated gene annotation and transcriptional profiling approach towards the full gene content of the Drosophila genome.</title>
        <authorList>
            <person name="Hild M."/>
            <person name="Beckmann B."/>
            <person name="Haas S.A."/>
            <person name="Koch B."/>
            <person name="Solovyev V."/>
            <person name="Busold C."/>
            <person name="Fellenberg K."/>
            <person name="Boutros M."/>
            <person name="Vingron M."/>
            <person name="Sauer F."/>
            <person name="Hoheisel J.D."/>
            <person name="Paro R."/>
        </authorList>
    </citation>
    <scope>NUCLEOTIDE SEQUENCE</scope>
</reference>
<evidence type="ECO:0000256" key="1">
    <source>
        <dbReference type="SAM" id="SignalP"/>
    </source>
</evidence>
<evidence type="ECO:0000313" key="2">
    <source>
        <dbReference type="EMBL" id="DAA04035.1"/>
    </source>
</evidence>
<dbReference type="EMBL" id="BK002529">
    <property type="protein sequence ID" value="DAA04035.1"/>
    <property type="molecule type" value="Genomic_DNA"/>
</dbReference>
<name>Q6IK37_DROME</name>
<accession>Q6IK37</accession>
<protein>
    <submittedName>
        <fullName evidence="2">HDC13467</fullName>
    </submittedName>
</protein>
<organism evidence="2">
    <name type="scientific">Drosophila melanogaster</name>
    <name type="common">Fruit fly</name>
    <dbReference type="NCBI Taxonomy" id="7227"/>
    <lineage>
        <taxon>Eukaryota</taxon>
        <taxon>Metazoa</taxon>
        <taxon>Ecdysozoa</taxon>
        <taxon>Arthropoda</taxon>
        <taxon>Hexapoda</taxon>
        <taxon>Insecta</taxon>
        <taxon>Pterygota</taxon>
        <taxon>Neoptera</taxon>
        <taxon>Endopterygota</taxon>
        <taxon>Diptera</taxon>
        <taxon>Brachycera</taxon>
        <taxon>Muscomorpha</taxon>
        <taxon>Ephydroidea</taxon>
        <taxon>Drosophilidae</taxon>
        <taxon>Drosophila</taxon>
        <taxon>Sophophora</taxon>
    </lineage>
</organism>
<sequence length="60" mass="6815">MVSMMMTMMMMTRLWLWLLVFGPPPPPLLPLMRHGATKVATTVAAIHLPKNQISARVVIW</sequence>
<keyword evidence="1" id="KW-0732">Signal</keyword>
<gene>
    <name evidence="2" type="ORF">HDC13467</name>
</gene>
<proteinExistence type="predicted"/>
<feature type="signal peptide" evidence="1">
    <location>
        <begin position="1"/>
        <end position="22"/>
    </location>
</feature>
<feature type="chain" id="PRO_5004275841" evidence="1">
    <location>
        <begin position="23"/>
        <end position="60"/>
    </location>
</feature>
<dbReference type="AlphaFoldDB" id="Q6IK37"/>